<dbReference type="SUPFAM" id="SSF52540">
    <property type="entry name" value="P-loop containing nucleoside triphosphate hydrolases"/>
    <property type="match status" value="2"/>
</dbReference>
<evidence type="ECO:0000313" key="4">
    <source>
        <dbReference type="EMBL" id="ACI21318.1"/>
    </source>
</evidence>
<keyword evidence="1" id="KW-0175">Coiled coil</keyword>
<dbReference type="Proteomes" id="UP000000718">
    <property type="component" value="Chromosome"/>
</dbReference>
<protein>
    <recommendedName>
        <fullName evidence="3">TrwC relaxase domain-containing protein</fullName>
    </recommendedName>
</protein>
<feature type="region of interest" description="Disordered" evidence="2">
    <location>
        <begin position="1800"/>
        <end position="1843"/>
    </location>
</feature>
<dbReference type="HOGENOM" id="CLU_237078_0_0_0"/>
<organism evidence="4 5">
    <name type="scientific">Thermodesulfovibrio yellowstonii (strain ATCC 51303 / DSM 11347 / YP87)</name>
    <dbReference type="NCBI Taxonomy" id="289376"/>
    <lineage>
        <taxon>Bacteria</taxon>
        <taxon>Pseudomonadati</taxon>
        <taxon>Nitrospirota</taxon>
        <taxon>Thermodesulfovibrionia</taxon>
        <taxon>Thermodesulfovibrionales</taxon>
        <taxon>Thermodesulfovibrionaceae</taxon>
        <taxon>Thermodesulfovibrio</taxon>
    </lineage>
</organism>
<evidence type="ECO:0000256" key="1">
    <source>
        <dbReference type="SAM" id="Coils"/>
    </source>
</evidence>
<dbReference type="KEGG" id="tye:THEYE_A0292"/>
<dbReference type="Pfam" id="PF13604">
    <property type="entry name" value="AAA_30"/>
    <property type="match status" value="1"/>
</dbReference>
<dbReference type="InterPro" id="IPR014862">
    <property type="entry name" value="TrwC"/>
</dbReference>
<feature type="region of interest" description="Disordered" evidence="2">
    <location>
        <begin position="963"/>
        <end position="983"/>
    </location>
</feature>
<dbReference type="eggNOG" id="COG0507">
    <property type="taxonomic scope" value="Bacteria"/>
</dbReference>
<keyword evidence="5" id="KW-1185">Reference proteome</keyword>
<dbReference type="SUPFAM" id="SSF55464">
    <property type="entry name" value="Origin of replication-binding domain, RBD-like"/>
    <property type="match status" value="1"/>
</dbReference>
<accession>B5YII1</accession>
<proteinExistence type="predicted"/>
<reference evidence="5" key="1">
    <citation type="submission" date="2008-08" db="EMBL/GenBank/DDBJ databases">
        <title>The complete genome sequence of Thermodesulfovibrio yellowstonii strain ATCC 51303 / DSM 11347 / YP87.</title>
        <authorList>
            <person name="Dodson R.J."/>
            <person name="Durkin A.S."/>
            <person name="Wu M."/>
            <person name="Eisen J."/>
            <person name="Sutton G."/>
        </authorList>
    </citation>
    <scope>NUCLEOTIDE SEQUENCE [LARGE SCALE GENOMIC DNA]</scope>
    <source>
        <strain evidence="5">ATCC 51303 / DSM 11347 / YP87</strain>
    </source>
</reference>
<dbReference type="EnsemblBacteria" id="ACI21318">
    <property type="protein sequence ID" value="ACI21318"/>
    <property type="gene ID" value="THEYE_A0292"/>
</dbReference>
<dbReference type="Pfam" id="PF08751">
    <property type="entry name" value="TrwC"/>
    <property type="match status" value="1"/>
</dbReference>
<dbReference type="InterPro" id="IPR027417">
    <property type="entry name" value="P-loop_NTPase"/>
</dbReference>
<dbReference type="Gene3D" id="3.40.50.300">
    <property type="entry name" value="P-loop containing nucleotide triphosphate hydrolases"/>
    <property type="match status" value="1"/>
</dbReference>
<feature type="compositionally biased region" description="Polar residues" evidence="2">
    <location>
        <begin position="1815"/>
        <end position="1837"/>
    </location>
</feature>
<dbReference type="EMBL" id="CP001147">
    <property type="protein sequence ID" value="ACI21318.1"/>
    <property type="molecule type" value="Genomic_DNA"/>
</dbReference>
<feature type="coiled-coil region" evidence="1">
    <location>
        <begin position="1200"/>
        <end position="1227"/>
    </location>
</feature>
<dbReference type="InParanoid" id="B5YII1"/>
<evidence type="ECO:0000259" key="3">
    <source>
        <dbReference type="Pfam" id="PF08751"/>
    </source>
</evidence>
<feature type="coiled-coil region" evidence="1">
    <location>
        <begin position="648"/>
        <end position="675"/>
    </location>
</feature>
<evidence type="ECO:0000313" key="5">
    <source>
        <dbReference type="Proteomes" id="UP000000718"/>
    </source>
</evidence>
<name>B5YII1_THEYD</name>
<dbReference type="PATRIC" id="fig|289376.4.peg.287"/>
<evidence type="ECO:0000256" key="2">
    <source>
        <dbReference type="SAM" id="MobiDB-lite"/>
    </source>
</evidence>
<reference evidence="4 5" key="2">
    <citation type="journal article" date="2015" name="Genome Announc.">
        <title>Genome Sequence of the Sulfate-Reducing Thermophilic Bacterium Thermodesulfovibrio yellowstonii Strain DSM 11347T (Phylum Nitrospirae).</title>
        <authorList>
            <person name="Bhatnagar S."/>
            <person name="Badger J.H."/>
            <person name="Madupu R."/>
            <person name="Khouri H.M."/>
            <person name="O'Connor E.M."/>
            <person name="Robb F.T."/>
            <person name="Ward N.L."/>
            <person name="Eisen J.A."/>
        </authorList>
    </citation>
    <scope>NUCLEOTIDE SEQUENCE [LARGE SCALE GENOMIC DNA]</scope>
    <source>
        <strain evidence="5">ATCC 51303 / DSM 11347 / YP87</strain>
    </source>
</reference>
<sequence length="1843" mass="213524">MVNFLEKEGYIQYRETVNGETISKSSDNATVLVNTHLCGRLDPQIHNHISFFNFTRTENGDWKAINSDAIYSNKYMFEAYLENQLAYQLKQQGINTELVKEGNSKEYVTKIAGLNEEHWKGIARTSELIDKYLEQHKEELLQKYPNATESQLREYAYLEIRQSKQSKTIGELFKQVEDSLKEQGLTQQDIIKLVSEKRENLTQELNQANKEELAKEIINKAIDEVIDRNSTFSQSDLFKAAFQISAGRVDSDTLVQAVKENERLIEMGYVQDKQHNRANATYQEKYFTSQEVIAWEHNILKSIEEGKGSVEKITEQRYENEKLTKSQLEAINHILQSTDRYTAVVGWAGVGKTTFVGEMSKELGKINEIAKEAGYRLIGVSNTNTAVNELKEVGIEAMTTAKFLNSAKALQSLDSKTILIVDEASFLSTKDMSTILDKTRESGCRIVFIGDDRQLPGVQAGSPFAALIRENKINHVKMTDIVRQRNEELKSAVYDIYHKNIESALNKITFKTIERDSALEIATHALKSDKPINIVDREIFEKVKEMFEGQGSATQYVQQFKSAPFEREIIEKLGIEDAGQREAFFFYKDFGFHEGENPHGIKEDQAKKSIRQMIKMGWVVATEVEVNGKKYGAYQKTGLFGVDPSRIREVLGEKYEEYQKQIEQQQKEILREIAKEYISQGYKNSAISVATNQDAKILNSLISEELRNGELKGAKSIEVNVWVNKNLDNVERLKASSYNVGDKLLVMSSGGGVSVGKELFVKEVDIVKNTLKVEYTTKKGEVKERVFNIEKLGDKVQAFQNESIQIAEGEKLIFNNTYRNKNFANSEFAYVKSINNEDGSITIVSKLDSDKAKTTTFTKEELAQGVHFQHGYAVTADHMQGKTTQNVIAFETRNYENFLVSITRAKQNATIYSTMSKERFIEKASEEATKERIERMAYKFNEEVFNTVKEQIYKNFKQQQEQVKEQGFENEREGQFQKQESKEQSERYQESVFWASEAIKNYEKSEYQKWAKNFSEKDFKAVQKPQKPNIVKKIANAMVDSNYVDRKFKDWLNGKTRDKFEKWTLKDQIKTWWKNNLNRDLEKLTGQKRRDYWKTYEVYTKDQNGQWHKGIQKLHVRVRGDKTTIEGYTLTKDGIHYFKIEKQKGLFGIEKVLDQSMEFAPHQLSPVQQIAAVGAQKPVIQHVEPPKLEKYFTPAQMKNIQDMAREIVQKQQEKQQKISEVREYEQKSHEHIREPIQKWQEMVQAGDRFNEVLANTWQKWQSQAQNVREFIIQKDRTTNKEIFQWSKENQIGKEVVLATTREMQDKGLICVESYDEKTRTITFISASKLSEQQKAISKAVESIYRNSSKWSFSLKDIKAELKRSGVDAADRTIYKHLSSMGYKKDDKGRFHFLNDSIHVRQDREIISVFAEKTSGKGYFTASELHKNISHIHHIHPQRLEKYLHEEKTLKLIGFQKNSDGKLEAIFCHKQDYENSKQHWLNSIASIPQKADEQLVRFYIEKEGISPWKNLTKDQLQKLQSEFKNAGVNEKKGYFFSCVERVQHQMRETEIQRVMQTIRFMTERMQQSQQQQEHSLAQQNVQIDREVLKMHSMLNRNIQYDITHEEFQRVKEYMDTHNGSVVAMQNPPQNEKYSSVLYTTKKDIYMEKAMAEKIGVKYQNESTAYFSSKDLVSNTGLGKDKIDQAMHKMFRSGWVIPVTVSTDKKLYGAWQKTSLYGVDTERVKEAYGKEKEKVVQQLKEEWKKIKAQEQGNKKEKDYISKTDIRNELNNEVHTKAISEGIKRSLDGNIISEHKITIKTKESDSKEVTVYKPAQSIEKSQSQSHEKSTNPSQDKTASVSMERGR</sequence>
<dbReference type="STRING" id="289376.THEYE_A0292"/>
<feature type="domain" description="TrwC relaxase" evidence="3">
    <location>
        <begin position="3"/>
        <end position="179"/>
    </location>
</feature>
<dbReference type="OrthoDB" id="9803432at2"/>
<gene>
    <name evidence="4" type="ordered locus">THEYE_A0292</name>
</gene>